<feature type="region of interest" description="Disordered" evidence="10">
    <location>
        <begin position="53"/>
        <end position="77"/>
    </location>
</feature>
<keyword evidence="8" id="KW-0804">Transcription</keyword>
<dbReference type="GO" id="GO:0008234">
    <property type="term" value="F:cysteine-type peptidase activity"/>
    <property type="evidence" value="ECO:0007669"/>
    <property type="project" value="UniProtKB-KW"/>
</dbReference>
<dbReference type="InterPro" id="IPR036388">
    <property type="entry name" value="WH-like_DNA-bd_sf"/>
</dbReference>
<evidence type="ECO:0000256" key="2">
    <source>
        <dbReference type="ARBA" id="ARBA00011046"/>
    </source>
</evidence>
<keyword evidence="9" id="KW-0175">Coiled coil</keyword>
<feature type="coiled-coil region" evidence="9">
    <location>
        <begin position="147"/>
        <end position="178"/>
    </location>
</feature>
<keyword evidence="3" id="KW-0645">Protease</keyword>
<evidence type="ECO:0000256" key="4">
    <source>
        <dbReference type="ARBA" id="ARBA00022801"/>
    </source>
</evidence>
<evidence type="ECO:0000259" key="11">
    <source>
        <dbReference type="PROSITE" id="PS51935"/>
    </source>
</evidence>
<feature type="region of interest" description="Disordered" evidence="10">
    <location>
        <begin position="1"/>
        <end position="24"/>
    </location>
</feature>
<dbReference type="Pfam" id="PF00877">
    <property type="entry name" value="NLPC_P60"/>
    <property type="match status" value="1"/>
</dbReference>
<dbReference type="InterPro" id="IPR005650">
    <property type="entry name" value="BlaI_family"/>
</dbReference>
<organism evidence="12 13">
    <name type="scientific">Amycolatopsis antarctica</name>
    <dbReference type="NCBI Taxonomy" id="1854586"/>
    <lineage>
        <taxon>Bacteria</taxon>
        <taxon>Bacillati</taxon>
        <taxon>Actinomycetota</taxon>
        <taxon>Actinomycetes</taxon>
        <taxon>Pseudonocardiales</taxon>
        <taxon>Pseudonocardiaceae</taxon>
        <taxon>Amycolatopsis</taxon>
    </lineage>
</organism>
<dbReference type="Pfam" id="PF03965">
    <property type="entry name" value="Penicillinase_R"/>
    <property type="match status" value="1"/>
</dbReference>
<evidence type="ECO:0000256" key="5">
    <source>
        <dbReference type="ARBA" id="ARBA00022807"/>
    </source>
</evidence>
<evidence type="ECO:0000256" key="3">
    <source>
        <dbReference type="ARBA" id="ARBA00022670"/>
    </source>
</evidence>
<dbReference type="GO" id="GO:0003677">
    <property type="term" value="F:DNA binding"/>
    <property type="evidence" value="ECO:0007669"/>
    <property type="project" value="UniProtKB-KW"/>
</dbReference>
<comment type="similarity">
    <text evidence="1">Belongs to the peptidase C40 family.</text>
</comment>
<name>A0A263CXQ9_9PSEU</name>
<keyword evidence="13" id="KW-1185">Reference proteome</keyword>
<dbReference type="InParanoid" id="A0A263CXQ9"/>
<dbReference type="InterPro" id="IPR036390">
    <property type="entry name" value="WH_DNA-bd_sf"/>
</dbReference>
<gene>
    <name evidence="12" type="ORF">CFN78_23610</name>
</gene>
<evidence type="ECO:0000313" key="13">
    <source>
        <dbReference type="Proteomes" id="UP000242444"/>
    </source>
</evidence>
<dbReference type="SUPFAM" id="SSF54001">
    <property type="entry name" value="Cysteine proteinases"/>
    <property type="match status" value="1"/>
</dbReference>
<dbReference type="Gene3D" id="6.10.140.850">
    <property type="match status" value="1"/>
</dbReference>
<dbReference type="GO" id="GO:0006508">
    <property type="term" value="P:proteolysis"/>
    <property type="evidence" value="ECO:0007669"/>
    <property type="project" value="UniProtKB-KW"/>
</dbReference>
<dbReference type="SUPFAM" id="SSF46785">
    <property type="entry name" value="Winged helix' DNA-binding domain"/>
    <property type="match status" value="1"/>
</dbReference>
<evidence type="ECO:0000256" key="7">
    <source>
        <dbReference type="ARBA" id="ARBA00023125"/>
    </source>
</evidence>
<comment type="similarity">
    <text evidence="2">Belongs to the BlaI transcriptional regulatory family.</text>
</comment>
<evidence type="ECO:0000313" key="12">
    <source>
        <dbReference type="EMBL" id="OZM70779.1"/>
    </source>
</evidence>
<dbReference type="PANTHER" id="PTHR47053:SF1">
    <property type="entry name" value="MUREIN DD-ENDOPEPTIDASE MEPH-RELATED"/>
    <property type="match status" value="1"/>
</dbReference>
<proteinExistence type="inferred from homology"/>
<reference evidence="12 13" key="1">
    <citation type="submission" date="2017-07" db="EMBL/GenBank/DDBJ databases">
        <title>Amycolatopsis antarcticus sp. nov., isolated from the surface of an Antarcticus brown macroalga.</title>
        <authorList>
            <person name="Wang J."/>
            <person name="Leiva S."/>
            <person name="Huang J."/>
            <person name="Huang Y."/>
        </authorList>
    </citation>
    <scope>NUCLEOTIDE SEQUENCE [LARGE SCALE GENOMIC DNA]</scope>
    <source>
        <strain evidence="12 13">AU-G6</strain>
    </source>
</reference>
<protein>
    <submittedName>
        <fullName evidence="12">Hydrolase</fullName>
    </submittedName>
</protein>
<dbReference type="Gene3D" id="3.90.1720.10">
    <property type="entry name" value="endopeptidase domain like (from Nostoc punctiforme)"/>
    <property type="match status" value="1"/>
</dbReference>
<dbReference type="Proteomes" id="UP000242444">
    <property type="component" value="Unassembled WGS sequence"/>
</dbReference>
<evidence type="ECO:0000256" key="9">
    <source>
        <dbReference type="SAM" id="Coils"/>
    </source>
</evidence>
<dbReference type="InterPro" id="IPR038765">
    <property type="entry name" value="Papain-like_cys_pep_sf"/>
</dbReference>
<keyword evidence="7" id="KW-0238">DNA-binding</keyword>
<dbReference type="PANTHER" id="PTHR47053">
    <property type="entry name" value="MUREIN DD-ENDOPEPTIDASE MEPH-RELATED"/>
    <property type="match status" value="1"/>
</dbReference>
<feature type="domain" description="NlpC/P60" evidence="11">
    <location>
        <begin position="210"/>
        <end position="337"/>
    </location>
</feature>
<evidence type="ECO:0000256" key="8">
    <source>
        <dbReference type="ARBA" id="ARBA00023163"/>
    </source>
</evidence>
<keyword evidence="5" id="KW-0788">Thiol protease</keyword>
<dbReference type="AlphaFoldDB" id="A0A263CXQ9"/>
<evidence type="ECO:0000256" key="6">
    <source>
        <dbReference type="ARBA" id="ARBA00023015"/>
    </source>
</evidence>
<dbReference type="InterPro" id="IPR051202">
    <property type="entry name" value="Peptidase_C40"/>
</dbReference>
<comment type="caution">
    <text evidence="12">The sequence shown here is derived from an EMBL/GenBank/DDBJ whole genome shotgun (WGS) entry which is preliminary data.</text>
</comment>
<keyword evidence="4 12" id="KW-0378">Hydrolase</keyword>
<dbReference type="Gene3D" id="1.10.10.10">
    <property type="entry name" value="Winged helix-like DNA-binding domain superfamily/Winged helix DNA-binding domain"/>
    <property type="match status" value="1"/>
</dbReference>
<feature type="compositionally biased region" description="Low complexity" evidence="10">
    <location>
        <begin position="61"/>
        <end position="77"/>
    </location>
</feature>
<sequence>MSALVVTLAPPTMAQPADPDTSDARERYEELGVQAATTEEDLSEAEGLLEVKQRERESSDADLAAATQTADEAGVQQQQFQGAVDQFTSASFRGARLEPMSAALLSSSPQNFLERMSALNVIAGSNAEAMDAYRDTAAQASAGRTNAAAAQQRAQTAAAEAEALVAQVRTRKQDLSGQIAQVRGALADLPAADKAEIGQVQDNGSYLGPPGAANDALQAALSKRGAEYEWAATGPNEFDCSGLTSWAYKQAGIAIPRTSRQQYTAGKAVSLDALQPGDLLFYDDGTGDPGAIHHVGMFVGAGKMVDAPTEGQLVDVRSMRGDEPMRVRDVLGDLNTRRDLAYTTVMTVLDNLHRKAWVARDRDGRAYRYWPLVGRQEAAAHALRRVLDSTGDPEGVLLHFAQTASEAESDILRKALRRKPRKR</sequence>
<evidence type="ECO:0000256" key="10">
    <source>
        <dbReference type="SAM" id="MobiDB-lite"/>
    </source>
</evidence>
<accession>A0A263CXQ9</accession>
<keyword evidence="6" id="KW-0805">Transcription regulation</keyword>
<dbReference type="InterPro" id="IPR000064">
    <property type="entry name" value="NLP_P60_dom"/>
</dbReference>
<dbReference type="PROSITE" id="PS51935">
    <property type="entry name" value="NLPC_P60"/>
    <property type="match status" value="1"/>
</dbReference>
<dbReference type="EMBL" id="NKYE01000018">
    <property type="protein sequence ID" value="OZM70779.1"/>
    <property type="molecule type" value="Genomic_DNA"/>
</dbReference>
<evidence type="ECO:0000256" key="1">
    <source>
        <dbReference type="ARBA" id="ARBA00007074"/>
    </source>
</evidence>
<dbReference type="OrthoDB" id="5177647at2"/>
<dbReference type="GO" id="GO:0045892">
    <property type="term" value="P:negative regulation of DNA-templated transcription"/>
    <property type="evidence" value="ECO:0007669"/>
    <property type="project" value="InterPro"/>
</dbReference>